<keyword evidence="7 17" id="KW-0067">ATP-binding</keyword>
<comment type="caution">
    <text evidence="17">Lacks conserved residue(s) required for the propagation of feature annotation.</text>
</comment>
<keyword evidence="24" id="KW-1185">Reference proteome</keyword>
<reference evidence="22 24" key="1">
    <citation type="submission" date="2015-10" db="EMBL/GenBank/DDBJ databases">
        <title>Draft genome of Bosea thiooxidans.</title>
        <authorList>
            <person name="Wang X."/>
        </authorList>
    </citation>
    <scope>NUCLEOTIDE SEQUENCE [LARGE SCALE GENOMIC DNA]</scope>
    <source>
        <strain evidence="22 24">CGMCC 9174</strain>
    </source>
</reference>
<dbReference type="GO" id="GO:0052856">
    <property type="term" value="F:NAD(P)HX epimerase activity"/>
    <property type="evidence" value="ECO:0007669"/>
    <property type="project" value="UniProtKB-UniRule"/>
</dbReference>
<feature type="binding site" evidence="17">
    <location>
        <position position="440"/>
    </location>
    <ligand>
        <name>AMP</name>
        <dbReference type="ChEBI" id="CHEBI:456215"/>
    </ligand>
</feature>
<dbReference type="Gene3D" id="3.40.50.10260">
    <property type="entry name" value="YjeF N-terminal domain"/>
    <property type="match status" value="1"/>
</dbReference>
<dbReference type="InterPro" id="IPR000631">
    <property type="entry name" value="CARKD"/>
</dbReference>
<keyword evidence="5 18" id="KW-0479">Metal-binding</keyword>
<evidence type="ECO:0000313" key="25">
    <source>
        <dbReference type="Proteomes" id="UP000190130"/>
    </source>
</evidence>
<name>A0A0Q3I1E1_9HYPH</name>
<keyword evidence="11 18" id="KW-0413">Isomerase</keyword>
<protein>
    <recommendedName>
        <fullName evidence="19">Bifunctional NAD(P)H-hydrate repair enzyme</fullName>
    </recommendedName>
    <alternativeName>
        <fullName evidence="19">Nicotinamide nucleotide repair protein</fullName>
    </alternativeName>
    <domain>
        <recommendedName>
            <fullName evidence="19">ADP-dependent (S)-NAD(P)H-hydrate dehydratase</fullName>
            <ecNumber evidence="19">4.2.1.136</ecNumber>
        </recommendedName>
        <alternativeName>
            <fullName evidence="19">ADP-dependent NAD(P)HX dehydratase</fullName>
        </alternativeName>
    </domain>
    <domain>
        <recommendedName>
            <fullName evidence="19">NAD(P)H-hydrate epimerase</fullName>
            <ecNumber evidence="19">5.1.99.6</ecNumber>
        </recommendedName>
    </domain>
</protein>
<comment type="catalytic activity">
    <reaction evidence="2 18 19">
        <text>(6R)-NADPHX = (6S)-NADPHX</text>
        <dbReference type="Rhea" id="RHEA:32227"/>
        <dbReference type="ChEBI" id="CHEBI:64076"/>
        <dbReference type="ChEBI" id="CHEBI:64077"/>
        <dbReference type="EC" id="5.1.99.6"/>
    </reaction>
</comment>
<comment type="catalytic activity">
    <reaction evidence="1 18 19">
        <text>(6R)-NADHX = (6S)-NADHX</text>
        <dbReference type="Rhea" id="RHEA:32215"/>
        <dbReference type="ChEBI" id="CHEBI:64074"/>
        <dbReference type="ChEBI" id="CHEBI:64075"/>
        <dbReference type="EC" id="5.1.99.6"/>
    </reaction>
</comment>
<evidence type="ECO:0000256" key="14">
    <source>
        <dbReference type="ARBA" id="ARBA00025153"/>
    </source>
</evidence>
<dbReference type="PROSITE" id="PS51385">
    <property type="entry name" value="YJEF_N"/>
    <property type="match status" value="1"/>
</dbReference>
<comment type="similarity">
    <text evidence="3 19">In the N-terminal section; belongs to the NnrE/AIBP family.</text>
</comment>
<evidence type="ECO:0000256" key="11">
    <source>
        <dbReference type="ARBA" id="ARBA00023235"/>
    </source>
</evidence>
<dbReference type="Gene3D" id="3.40.1190.20">
    <property type="match status" value="1"/>
</dbReference>
<comment type="similarity">
    <text evidence="4 19">In the C-terminal section; belongs to the NnrD/CARKD family.</text>
</comment>
<evidence type="ECO:0000313" key="22">
    <source>
        <dbReference type="EMBL" id="KQK28799.1"/>
    </source>
</evidence>
<evidence type="ECO:0000259" key="21">
    <source>
        <dbReference type="PROSITE" id="PS51385"/>
    </source>
</evidence>
<dbReference type="EC" id="4.2.1.136" evidence="19"/>
<dbReference type="PANTHER" id="PTHR12592:SF0">
    <property type="entry name" value="ATP-DEPENDENT (S)-NAD(P)H-HYDRATE DEHYDRATASE"/>
    <property type="match status" value="1"/>
</dbReference>
<reference evidence="23 25" key="2">
    <citation type="submission" date="2017-02" db="EMBL/GenBank/DDBJ databases">
        <authorList>
            <person name="Peterson S.W."/>
        </authorList>
    </citation>
    <scope>NUCLEOTIDE SEQUENCE [LARGE SCALE GENOMIC DNA]</scope>
    <source>
        <strain evidence="23 25">DSM 9653</strain>
    </source>
</reference>
<comment type="subunit">
    <text evidence="17">Homotetramer.</text>
</comment>
<feature type="binding site" evidence="18">
    <location>
        <position position="122"/>
    </location>
    <ligand>
        <name>K(+)</name>
        <dbReference type="ChEBI" id="CHEBI:29103"/>
    </ligand>
</feature>
<dbReference type="Pfam" id="PF01256">
    <property type="entry name" value="Carb_kinase"/>
    <property type="match status" value="1"/>
</dbReference>
<dbReference type="EMBL" id="FUYX01000003">
    <property type="protein sequence ID" value="SKB56767.1"/>
    <property type="molecule type" value="Genomic_DNA"/>
</dbReference>
<dbReference type="SUPFAM" id="SSF53613">
    <property type="entry name" value="Ribokinase-like"/>
    <property type="match status" value="1"/>
</dbReference>
<dbReference type="AlphaFoldDB" id="A0A0Q3I1E1"/>
<evidence type="ECO:0000256" key="10">
    <source>
        <dbReference type="ARBA" id="ARBA00023027"/>
    </source>
</evidence>
<evidence type="ECO:0000313" key="23">
    <source>
        <dbReference type="EMBL" id="SKB56767.1"/>
    </source>
</evidence>
<feature type="binding site" evidence="17">
    <location>
        <begin position="411"/>
        <end position="415"/>
    </location>
    <ligand>
        <name>AMP</name>
        <dbReference type="ChEBI" id="CHEBI:456215"/>
    </ligand>
</feature>
<evidence type="ECO:0000256" key="4">
    <source>
        <dbReference type="ARBA" id="ARBA00009524"/>
    </source>
</evidence>
<evidence type="ECO:0000256" key="7">
    <source>
        <dbReference type="ARBA" id="ARBA00022840"/>
    </source>
</evidence>
<evidence type="ECO:0000256" key="9">
    <source>
        <dbReference type="ARBA" id="ARBA00022958"/>
    </source>
</evidence>
<dbReference type="InterPro" id="IPR030677">
    <property type="entry name" value="Nnr"/>
</dbReference>
<evidence type="ECO:0000256" key="6">
    <source>
        <dbReference type="ARBA" id="ARBA00022741"/>
    </source>
</evidence>
<dbReference type="Pfam" id="PF03853">
    <property type="entry name" value="YjeF_N"/>
    <property type="match status" value="1"/>
</dbReference>
<evidence type="ECO:0000259" key="20">
    <source>
        <dbReference type="PROSITE" id="PS51383"/>
    </source>
</evidence>
<comment type="catalytic activity">
    <reaction evidence="16 17 19">
        <text>(6S)-NADPHX + ADP = AMP + phosphate + NADPH + H(+)</text>
        <dbReference type="Rhea" id="RHEA:32235"/>
        <dbReference type="ChEBI" id="CHEBI:15378"/>
        <dbReference type="ChEBI" id="CHEBI:43474"/>
        <dbReference type="ChEBI" id="CHEBI:57783"/>
        <dbReference type="ChEBI" id="CHEBI:64076"/>
        <dbReference type="ChEBI" id="CHEBI:456215"/>
        <dbReference type="ChEBI" id="CHEBI:456216"/>
        <dbReference type="EC" id="4.2.1.136"/>
    </reaction>
</comment>
<dbReference type="InterPro" id="IPR017953">
    <property type="entry name" value="Carbohydrate_kinase_pred_CS"/>
</dbReference>
<feature type="binding site" evidence="17">
    <location>
        <position position="255"/>
    </location>
    <ligand>
        <name>(6S)-NADPHX</name>
        <dbReference type="ChEBI" id="CHEBI:64076"/>
    </ligand>
</feature>
<keyword evidence="9 18" id="KW-0630">Potassium</keyword>
<feature type="binding site" evidence="18">
    <location>
        <position position="155"/>
    </location>
    <ligand>
        <name>(6S)-NADPHX</name>
        <dbReference type="ChEBI" id="CHEBI:64076"/>
    </ligand>
</feature>
<keyword evidence="10 17" id="KW-0520">NAD</keyword>
<dbReference type="GO" id="GO:0046496">
    <property type="term" value="P:nicotinamide nucleotide metabolic process"/>
    <property type="evidence" value="ECO:0007669"/>
    <property type="project" value="UniProtKB-UniRule"/>
</dbReference>
<feature type="domain" description="YjeF C-terminal" evidence="20">
    <location>
        <begin position="220"/>
        <end position="495"/>
    </location>
</feature>
<dbReference type="CDD" id="cd01171">
    <property type="entry name" value="YXKO-related"/>
    <property type="match status" value="1"/>
</dbReference>
<feature type="binding site" evidence="18">
    <location>
        <begin position="61"/>
        <end position="65"/>
    </location>
    <ligand>
        <name>(6S)-NADPHX</name>
        <dbReference type="ChEBI" id="CHEBI:64076"/>
    </ligand>
</feature>
<comment type="similarity">
    <text evidence="18">Belongs to the NnrE/AIBP family.</text>
</comment>
<evidence type="ECO:0000256" key="15">
    <source>
        <dbReference type="ARBA" id="ARBA00048238"/>
    </source>
</evidence>
<evidence type="ECO:0000256" key="19">
    <source>
        <dbReference type="PIRNR" id="PIRNR017184"/>
    </source>
</evidence>
<dbReference type="NCBIfam" id="TIGR00196">
    <property type="entry name" value="yjeF_cterm"/>
    <property type="match status" value="1"/>
</dbReference>
<evidence type="ECO:0000256" key="2">
    <source>
        <dbReference type="ARBA" id="ARBA00000909"/>
    </source>
</evidence>
<dbReference type="EC" id="5.1.99.6" evidence="19"/>
<dbReference type="GO" id="GO:0005524">
    <property type="term" value="F:ATP binding"/>
    <property type="evidence" value="ECO:0007669"/>
    <property type="project" value="UniProtKB-UniRule"/>
</dbReference>
<dbReference type="InterPro" id="IPR029056">
    <property type="entry name" value="Ribokinase-like"/>
</dbReference>
<dbReference type="EMBL" id="LMAR01000059">
    <property type="protein sequence ID" value="KQK28799.1"/>
    <property type="molecule type" value="Genomic_DNA"/>
</dbReference>
<dbReference type="Proteomes" id="UP000190130">
    <property type="component" value="Unassembled WGS sequence"/>
</dbReference>
<comment type="similarity">
    <text evidence="17">Belongs to the NnrD/CARKD family.</text>
</comment>
<dbReference type="Proteomes" id="UP000051562">
    <property type="component" value="Unassembled WGS sequence"/>
</dbReference>
<feature type="binding site" evidence="18">
    <location>
        <begin position="126"/>
        <end position="132"/>
    </location>
    <ligand>
        <name>(6S)-NADPHX</name>
        <dbReference type="ChEBI" id="CHEBI:64076"/>
    </ligand>
</feature>
<sequence length="498" mass="50096">MQATELALLSTGQMQQADAMTIAAGRPGIVLMERAGAAVAAAALARSAEGAAITVVCGPGNNGGDGFVAARILRERGRQVRVLLHGRLEALTGDAAAASARWDGPILPLARIREAPGYLFIDALFGAGLTRALAGEAAAAVAFMNETGRPIIAVDVPSGVSGDTGQVDGIAVKASETVTFFRLKPGHLLLPGRSLCGHVSLSDIGILPEAAAGAATFRNDVGLWRDVWPRHGLDTHKFRRGAVAVVAGGVAGVGAPRLSARAALRIGAGLATILCEPAALMAHAARGPDALMQRSAADAAALTAFLDDPRVSAVLAGPALGLGERGAELVGAIAGCATPAVLDADALTLLARAPGGAAALLAGRRAACVLTPHEGEFQRLFGGEAGIAKERSKLERARKAARRCGAIVVYKGADTVVAAPDGRAAINTTGGPALATAGSGDVLAGLICGLLAQGMPAFEASCAAAWLHGRAGERLGIGLIADDLPEAIPALMRETLPV</sequence>
<proteinExistence type="inferred from homology"/>
<evidence type="ECO:0000313" key="24">
    <source>
        <dbReference type="Proteomes" id="UP000051562"/>
    </source>
</evidence>
<keyword evidence="12 17" id="KW-0456">Lyase</keyword>
<keyword evidence="23" id="KW-0808">Transferase</keyword>
<evidence type="ECO:0000256" key="16">
    <source>
        <dbReference type="ARBA" id="ARBA00049209"/>
    </source>
</evidence>
<comment type="catalytic activity">
    <reaction evidence="15 17 19">
        <text>(6S)-NADHX + ADP = AMP + phosphate + NADH + H(+)</text>
        <dbReference type="Rhea" id="RHEA:32223"/>
        <dbReference type="ChEBI" id="CHEBI:15378"/>
        <dbReference type="ChEBI" id="CHEBI:43474"/>
        <dbReference type="ChEBI" id="CHEBI:57945"/>
        <dbReference type="ChEBI" id="CHEBI:64074"/>
        <dbReference type="ChEBI" id="CHEBI:456215"/>
        <dbReference type="ChEBI" id="CHEBI:456216"/>
        <dbReference type="EC" id="4.2.1.136"/>
    </reaction>
</comment>
<evidence type="ECO:0000256" key="12">
    <source>
        <dbReference type="ARBA" id="ARBA00023239"/>
    </source>
</evidence>
<dbReference type="PROSITE" id="PS51383">
    <property type="entry name" value="YJEF_C_3"/>
    <property type="match status" value="1"/>
</dbReference>
<keyword evidence="23" id="KW-0418">Kinase</keyword>
<evidence type="ECO:0000256" key="13">
    <source>
        <dbReference type="ARBA" id="ARBA00023268"/>
    </source>
</evidence>
<dbReference type="HAMAP" id="MF_01965">
    <property type="entry name" value="NADHX_dehydratase"/>
    <property type="match status" value="1"/>
</dbReference>
<keyword evidence="13" id="KW-0511">Multifunctional enzyme</keyword>
<dbReference type="InterPro" id="IPR036652">
    <property type="entry name" value="YjeF_N_dom_sf"/>
</dbReference>
<organism evidence="22 24">
    <name type="scientific">Bosea thiooxidans</name>
    <dbReference type="NCBI Taxonomy" id="53254"/>
    <lineage>
        <taxon>Bacteria</taxon>
        <taxon>Pseudomonadati</taxon>
        <taxon>Pseudomonadota</taxon>
        <taxon>Alphaproteobacteria</taxon>
        <taxon>Hyphomicrobiales</taxon>
        <taxon>Boseaceae</taxon>
        <taxon>Bosea</taxon>
    </lineage>
</organism>
<evidence type="ECO:0000256" key="17">
    <source>
        <dbReference type="HAMAP-Rule" id="MF_01965"/>
    </source>
</evidence>
<keyword evidence="6 17" id="KW-0547">Nucleotide-binding</keyword>
<dbReference type="GO" id="GO:0052855">
    <property type="term" value="F:ADP-dependent NAD(P)H-hydrate dehydratase activity"/>
    <property type="evidence" value="ECO:0007669"/>
    <property type="project" value="UniProtKB-UniRule"/>
</dbReference>
<dbReference type="NCBIfam" id="TIGR00197">
    <property type="entry name" value="yjeF_nterm"/>
    <property type="match status" value="1"/>
</dbReference>
<dbReference type="STRING" id="53254.SAMN05660750_01277"/>
<dbReference type="GO" id="GO:0016301">
    <property type="term" value="F:kinase activity"/>
    <property type="evidence" value="ECO:0007669"/>
    <property type="project" value="UniProtKB-KW"/>
</dbReference>
<evidence type="ECO:0000256" key="1">
    <source>
        <dbReference type="ARBA" id="ARBA00000013"/>
    </source>
</evidence>
<comment type="cofactor">
    <cofactor evidence="17">
        <name>Mg(2+)</name>
        <dbReference type="ChEBI" id="CHEBI:18420"/>
    </cofactor>
</comment>
<dbReference type="OrthoDB" id="9806925at2"/>
<evidence type="ECO:0000256" key="18">
    <source>
        <dbReference type="HAMAP-Rule" id="MF_01966"/>
    </source>
</evidence>
<evidence type="ECO:0000256" key="8">
    <source>
        <dbReference type="ARBA" id="ARBA00022857"/>
    </source>
</evidence>
<keyword evidence="8 17" id="KW-0521">NADP</keyword>
<evidence type="ECO:0000256" key="3">
    <source>
        <dbReference type="ARBA" id="ARBA00006001"/>
    </source>
</evidence>
<evidence type="ECO:0000256" key="5">
    <source>
        <dbReference type="ARBA" id="ARBA00022723"/>
    </source>
</evidence>
<dbReference type="PIRSF" id="PIRSF017184">
    <property type="entry name" value="Nnr"/>
    <property type="match status" value="1"/>
</dbReference>
<feature type="binding site" evidence="18">
    <location>
        <position position="158"/>
    </location>
    <ligand>
        <name>K(+)</name>
        <dbReference type="ChEBI" id="CHEBI:29103"/>
    </ligand>
</feature>
<dbReference type="PROSITE" id="PS01050">
    <property type="entry name" value="YJEF_C_2"/>
    <property type="match status" value="1"/>
</dbReference>
<gene>
    <name evidence="18" type="primary">nnrE</name>
    <name evidence="17" type="synonym">nnrD</name>
    <name evidence="22" type="ORF">ARD30_20370</name>
    <name evidence="23" type="ORF">SAMN05660750_01277</name>
</gene>
<dbReference type="PANTHER" id="PTHR12592">
    <property type="entry name" value="ATP-DEPENDENT (S)-NAD(P)H-HYDRATE DEHYDRATASE FAMILY MEMBER"/>
    <property type="match status" value="1"/>
</dbReference>
<comment type="function">
    <text evidence="14 19">Bifunctional enzyme that catalyzes the epimerization of the S- and R-forms of NAD(P)HX and the dehydration of the S-form of NAD(P)HX at the expense of ADP, which is converted to AMP. This allows the repair of both epimers of NAD(P)HX, a damaged form of NAD(P)H that is a result of enzymatic or heat-dependent hydration.</text>
</comment>
<feature type="domain" description="YjeF N-terminal" evidence="21">
    <location>
        <begin position="14"/>
        <end position="212"/>
    </location>
</feature>
<dbReference type="GO" id="GO:0110051">
    <property type="term" value="P:metabolite repair"/>
    <property type="evidence" value="ECO:0007669"/>
    <property type="project" value="TreeGrafter"/>
</dbReference>
<dbReference type="RefSeq" id="WP_055729883.1">
    <property type="nucleotide sequence ID" value="NZ_FUYX01000003.1"/>
</dbReference>
<dbReference type="SUPFAM" id="SSF64153">
    <property type="entry name" value="YjeF N-terminal domain-like"/>
    <property type="match status" value="1"/>
</dbReference>
<feature type="binding site" evidence="17">
    <location>
        <position position="373"/>
    </location>
    <ligand>
        <name>(6S)-NADPHX</name>
        <dbReference type="ChEBI" id="CHEBI:64076"/>
    </ligand>
</feature>
<comment type="cofactor">
    <cofactor evidence="18 19">
        <name>K(+)</name>
        <dbReference type="ChEBI" id="CHEBI:29103"/>
    </cofactor>
    <text evidence="18 19">Binds 1 potassium ion per subunit.</text>
</comment>
<dbReference type="GO" id="GO:0046872">
    <property type="term" value="F:metal ion binding"/>
    <property type="evidence" value="ECO:0007669"/>
    <property type="project" value="UniProtKB-UniRule"/>
</dbReference>
<comment type="function">
    <text evidence="17">Catalyzes the dehydration of the S-form of NAD(P)HX at the expense of ADP, which is converted to AMP. Together with NAD(P)HX epimerase, which catalyzes the epimerization of the S- and R-forms, the enzyme allows the repair of both epimers of NAD(P)HX, a damaged form of NAD(P)H that is a result of enzymatic or heat-dependent hydration.</text>
</comment>
<dbReference type="InterPro" id="IPR004443">
    <property type="entry name" value="YjeF_N_dom"/>
</dbReference>
<feature type="binding site" evidence="17">
    <location>
        <position position="441"/>
    </location>
    <ligand>
        <name>(6S)-NADPHX</name>
        <dbReference type="ChEBI" id="CHEBI:64076"/>
    </ligand>
</feature>
<comment type="function">
    <text evidence="18">Catalyzes the epimerization of the S- and R-forms of NAD(P)HX, a damaged form of NAD(P)H that is a result of enzymatic or heat-dependent hydration. This is a prerequisite for the S-specific NAD(P)H-hydrate dehydratase to allow the repair of both epimers of NAD(P)HX.</text>
</comment>
<feature type="binding site" evidence="18">
    <location>
        <position position="62"/>
    </location>
    <ligand>
        <name>K(+)</name>
        <dbReference type="ChEBI" id="CHEBI:29103"/>
    </ligand>
</feature>
<accession>A0A0Q3I1E1</accession>
<dbReference type="HAMAP" id="MF_01966">
    <property type="entry name" value="NADHX_epimerase"/>
    <property type="match status" value="1"/>
</dbReference>